<name>A0A4V2XXM3_9ACTN</name>
<proteinExistence type="predicted"/>
<dbReference type="EMBL" id="SMKL01000007">
    <property type="protein sequence ID" value="TDC53815.1"/>
    <property type="molecule type" value="Genomic_DNA"/>
</dbReference>
<comment type="caution">
    <text evidence="1">The sequence shown here is derived from an EMBL/GenBank/DDBJ whole genome shotgun (WGS) entry which is preliminary data.</text>
</comment>
<reference evidence="1 2" key="1">
    <citation type="submission" date="2019-02" db="EMBL/GenBank/DDBJ databases">
        <title>Draft genome sequences of novel Actinobacteria.</title>
        <authorList>
            <person name="Sahin N."/>
            <person name="Ay H."/>
            <person name="Saygin H."/>
        </authorList>
    </citation>
    <scope>NUCLEOTIDE SEQUENCE [LARGE SCALE GENOMIC DNA]</scope>
    <source>
        <strain evidence="1 2">KC603</strain>
    </source>
</reference>
<accession>A0A4V2XXM3</accession>
<dbReference type="PANTHER" id="PTHR37489:SF1">
    <property type="entry name" value="DUF3500 DOMAIN-CONTAINING PROTEIN"/>
    <property type="match status" value="1"/>
</dbReference>
<gene>
    <name evidence="1" type="ORF">E1212_04865</name>
</gene>
<organism evidence="1 2">
    <name type="scientific">Jiangella ureilytica</name>
    <dbReference type="NCBI Taxonomy" id="2530374"/>
    <lineage>
        <taxon>Bacteria</taxon>
        <taxon>Bacillati</taxon>
        <taxon>Actinomycetota</taxon>
        <taxon>Actinomycetes</taxon>
        <taxon>Jiangellales</taxon>
        <taxon>Jiangellaceae</taxon>
        <taxon>Jiangella</taxon>
    </lineage>
</organism>
<dbReference type="AlphaFoldDB" id="A0A4V2XXM3"/>
<sequence length="323" mass="34844">MSDSMTRAATAFLAALEPGRLAAASAPFDAPDRRTFTYLPRSRPGLALADMTPSQRELAMELLASGLSAPGLADARAIMELETVLGAVERAAGKETWERRQPLRYWFRVHGEPGSAAWAWKVGGHHLAVTLTVVDGRVAATPQFFGANPSTVPPGYPGAGRRTLAPEQDLGRALVRALPAELQAVAVVSPEAPRDILTRDDPVADSGRIAPGLAYGDLPAGGRELLERLIRWYLGRVTASAADPAWASIEAAGLERVTFRWAGPVEPGHGHYYAVLGPTFLLEYDNTQQDANHVHSVWRDLRHDWGDDLLAAHHAAHHSAHHS</sequence>
<dbReference type="Proteomes" id="UP000295621">
    <property type="component" value="Unassembled WGS sequence"/>
</dbReference>
<keyword evidence="2" id="KW-1185">Reference proteome</keyword>
<protein>
    <submittedName>
        <fullName evidence="1">DUF3500 domain-containing protein</fullName>
    </submittedName>
</protein>
<dbReference type="Pfam" id="PF12006">
    <property type="entry name" value="DUF3500"/>
    <property type="match status" value="1"/>
</dbReference>
<dbReference type="PANTHER" id="PTHR37489">
    <property type="entry name" value="DUF3500 DOMAIN-CONTAINING PROTEIN"/>
    <property type="match status" value="1"/>
</dbReference>
<dbReference type="InterPro" id="IPR021889">
    <property type="entry name" value="DUF3500"/>
</dbReference>
<dbReference type="RefSeq" id="WP_131979895.1">
    <property type="nucleotide sequence ID" value="NZ_SMKL01000007.1"/>
</dbReference>
<evidence type="ECO:0000313" key="1">
    <source>
        <dbReference type="EMBL" id="TDC53815.1"/>
    </source>
</evidence>
<dbReference type="OrthoDB" id="581140at2"/>
<evidence type="ECO:0000313" key="2">
    <source>
        <dbReference type="Proteomes" id="UP000295621"/>
    </source>
</evidence>